<dbReference type="InterPro" id="IPR005031">
    <property type="entry name" value="COQ10_START"/>
</dbReference>
<organism evidence="4 5">
    <name type="scientific">Vulgatibacter incomptus</name>
    <dbReference type="NCBI Taxonomy" id="1391653"/>
    <lineage>
        <taxon>Bacteria</taxon>
        <taxon>Pseudomonadati</taxon>
        <taxon>Myxococcota</taxon>
        <taxon>Myxococcia</taxon>
        <taxon>Myxococcales</taxon>
        <taxon>Cystobacterineae</taxon>
        <taxon>Vulgatibacteraceae</taxon>
        <taxon>Vulgatibacter</taxon>
    </lineage>
</organism>
<name>A0A0K1PBF1_9BACT</name>
<dbReference type="STRING" id="1391653.AKJ08_0841"/>
<dbReference type="InterPro" id="IPR051213">
    <property type="entry name" value="START_lipid_transfer"/>
</dbReference>
<dbReference type="Proteomes" id="UP000055590">
    <property type="component" value="Chromosome"/>
</dbReference>
<dbReference type="SUPFAM" id="SSF55961">
    <property type="entry name" value="Bet v1-like"/>
    <property type="match status" value="1"/>
</dbReference>
<dbReference type="PIRSF" id="PIRSF039033">
    <property type="entry name" value="START_dom"/>
    <property type="match status" value="1"/>
</dbReference>
<feature type="chain" id="PRO_5005465404" evidence="2">
    <location>
        <begin position="22"/>
        <end position="213"/>
    </location>
</feature>
<keyword evidence="2" id="KW-0732">Signal</keyword>
<dbReference type="GO" id="GO:0005737">
    <property type="term" value="C:cytoplasm"/>
    <property type="evidence" value="ECO:0007669"/>
    <property type="project" value="UniProtKB-ARBA"/>
</dbReference>
<dbReference type="AlphaFoldDB" id="A0A0K1PBF1"/>
<dbReference type="Gene3D" id="3.30.530.20">
    <property type="match status" value="1"/>
</dbReference>
<proteinExistence type="inferred from homology"/>
<dbReference type="PANTHER" id="PTHR19308:SF14">
    <property type="entry name" value="START DOMAIN-CONTAINING PROTEIN"/>
    <property type="match status" value="1"/>
</dbReference>
<dbReference type="RefSeq" id="WP_050724901.1">
    <property type="nucleotide sequence ID" value="NZ_CP012332.1"/>
</dbReference>
<evidence type="ECO:0000256" key="2">
    <source>
        <dbReference type="SAM" id="SignalP"/>
    </source>
</evidence>
<dbReference type="InterPro" id="IPR023393">
    <property type="entry name" value="START-like_dom_sf"/>
</dbReference>
<evidence type="ECO:0000256" key="1">
    <source>
        <dbReference type="ARBA" id="ARBA00008918"/>
    </source>
</evidence>
<dbReference type="EMBL" id="CP012332">
    <property type="protein sequence ID" value="AKU90454.1"/>
    <property type="molecule type" value="Genomic_DNA"/>
</dbReference>
<feature type="signal peptide" evidence="2">
    <location>
        <begin position="1"/>
        <end position="21"/>
    </location>
</feature>
<dbReference type="InterPro" id="IPR028347">
    <property type="entry name" value="START_dom_prot"/>
</dbReference>
<gene>
    <name evidence="4" type="ORF">AKJ08_0841</name>
</gene>
<feature type="domain" description="START" evidence="3">
    <location>
        <begin position="1"/>
        <end position="203"/>
    </location>
</feature>
<evidence type="ECO:0000259" key="3">
    <source>
        <dbReference type="PROSITE" id="PS50848"/>
    </source>
</evidence>
<dbReference type="OrthoDB" id="8592441at2"/>
<dbReference type="PROSITE" id="PS50848">
    <property type="entry name" value="START"/>
    <property type="match status" value="1"/>
</dbReference>
<dbReference type="GO" id="GO:0008289">
    <property type="term" value="F:lipid binding"/>
    <property type="evidence" value="ECO:0007669"/>
    <property type="project" value="InterPro"/>
</dbReference>
<dbReference type="PANTHER" id="PTHR19308">
    <property type="entry name" value="PHOSPHATIDYLCHOLINE TRANSFER PROTEIN"/>
    <property type="match status" value="1"/>
</dbReference>
<comment type="similarity">
    <text evidence="1">Belongs to the ribosome association toxin RatA family.</text>
</comment>
<dbReference type="Pfam" id="PF03364">
    <property type="entry name" value="Polyketide_cyc"/>
    <property type="match status" value="1"/>
</dbReference>
<dbReference type="KEGG" id="vin:AKJ08_0841"/>
<evidence type="ECO:0000313" key="5">
    <source>
        <dbReference type="Proteomes" id="UP000055590"/>
    </source>
</evidence>
<accession>A0A0K1PBF1</accession>
<dbReference type="InterPro" id="IPR002913">
    <property type="entry name" value="START_lipid-bd_dom"/>
</dbReference>
<keyword evidence="5" id="KW-1185">Reference proteome</keyword>
<protein>
    <submittedName>
        <fullName evidence="4">Collagenase</fullName>
    </submittedName>
</protein>
<reference evidence="4 5" key="1">
    <citation type="submission" date="2015-08" db="EMBL/GenBank/DDBJ databases">
        <authorList>
            <person name="Babu N.S."/>
            <person name="Beckwith C.J."/>
            <person name="Beseler K.G."/>
            <person name="Brison A."/>
            <person name="Carone J.V."/>
            <person name="Caskin T.P."/>
            <person name="Diamond M."/>
            <person name="Durham M.E."/>
            <person name="Foxe J.M."/>
            <person name="Go M."/>
            <person name="Henderson B.A."/>
            <person name="Jones I.B."/>
            <person name="McGettigan J.A."/>
            <person name="Micheletti S.J."/>
            <person name="Nasrallah M.E."/>
            <person name="Ortiz D."/>
            <person name="Piller C.R."/>
            <person name="Privatt S.R."/>
            <person name="Schneider S.L."/>
            <person name="Sharp S."/>
            <person name="Smith T.C."/>
            <person name="Stanton J.D."/>
            <person name="Ullery H.E."/>
            <person name="Wilson R.J."/>
            <person name="Serrano M.G."/>
            <person name="Buck G."/>
            <person name="Lee V."/>
            <person name="Wang Y."/>
            <person name="Carvalho R."/>
            <person name="Voegtly L."/>
            <person name="Shi R."/>
            <person name="Duckworth R."/>
            <person name="Johnson A."/>
            <person name="Loviza R."/>
            <person name="Walstead R."/>
            <person name="Shah Z."/>
            <person name="Kiflezghi M."/>
            <person name="Wade K."/>
            <person name="Ball S.L."/>
            <person name="Bradley K.W."/>
            <person name="Asai D.J."/>
            <person name="Bowman C.A."/>
            <person name="Russell D.A."/>
            <person name="Pope W.H."/>
            <person name="Jacobs-Sera D."/>
            <person name="Hendrix R.W."/>
            <person name="Hatfull G.F."/>
        </authorList>
    </citation>
    <scope>NUCLEOTIDE SEQUENCE [LARGE SCALE GENOMIC DNA]</scope>
    <source>
        <strain evidence="4 5">DSM 27710</strain>
    </source>
</reference>
<evidence type="ECO:0000313" key="4">
    <source>
        <dbReference type="EMBL" id="AKU90454.1"/>
    </source>
</evidence>
<sequence>MKASHLLPIALIALAPFAAHAADEWRMVSDSGGLKVSTRDVAGSVPEMRVEGRIDAPPERVLAVLADVDAYSETMPHTEESRMVKREGNTIWMYSVVDPPLASRRDYCVKITLSEKGDGILATTWIPDNEVAPPQKSGTVRVKVNDGGWTLVPADDGRATYAVYRLHVDPGGNLPKWIVNKANRTSVPDAFKAVRKAATSKRYENALNPMNAG</sequence>